<evidence type="ECO:0000256" key="1">
    <source>
        <dbReference type="ARBA" id="ARBA00022729"/>
    </source>
</evidence>
<organism evidence="4 5">
    <name type="scientific">Gadus morhua</name>
    <name type="common">Atlantic cod</name>
    <dbReference type="NCBI Taxonomy" id="8049"/>
    <lineage>
        <taxon>Eukaryota</taxon>
        <taxon>Metazoa</taxon>
        <taxon>Chordata</taxon>
        <taxon>Craniata</taxon>
        <taxon>Vertebrata</taxon>
        <taxon>Euteleostomi</taxon>
        <taxon>Actinopterygii</taxon>
        <taxon>Neopterygii</taxon>
        <taxon>Teleostei</taxon>
        <taxon>Neoteleostei</taxon>
        <taxon>Acanthomorphata</taxon>
        <taxon>Zeiogadaria</taxon>
        <taxon>Gadariae</taxon>
        <taxon>Gadiformes</taxon>
        <taxon>Gadoidei</taxon>
        <taxon>Gadidae</taxon>
        <taxon>Gadus</taxon>
    </lineage>
</organism>
<dbReference type="AlphaFoldDB" id="A0A8C5B0U5"/>
<dbReference type="Proteomes" id="UP000694546">
    <property type="component" value="Chromosome 4"/>
</dbReference>
<keyword evidence="5" id="KW-1185">Reference proteome</keyword>
<dbReference type="Ensembl" id="ENSGMOT00000027612.1">
    <property type="protein sequence ID" value="ENSGMOP00000039425.1"/>
    <property type="gene ID" value="ENSGMOG00000036730.1"/>
</dbReference>
<proteinExistence type="predicted"/>
<accession>A0A8C5B0U5</accession>
<dbReference type="GO" id="GO:0005604">
    <property type="term" value="C:basement membrane"/>
    <property type="evidence" value="ECO:0007669"/>
    <property type="project" value="TreeGrafter"/>
</dbReference>
<dbReference type="GO" id="GO:0030198">
    <property type="term" value="P:extracellular matrix organization"/>
    <property type="evidence" value="ECO:0007669"/>
    <property type="project" value="TreeGrafter"/>
</dbReference>
<protein>
    <recommendedName>
        <fullName evidence="3">DUF4174 domain-containing protein</fullName>
    </recommendedName>
</protein>
<feature type="region of interest" description="Disordered" evidence="2">
    <location>
        <begin position="178"/>
        <end position="206"/>
    </location>
</feature>
<dbReference type="InterPro" id="IPR025232">
    <property type="entry name" value="DUF4174"/>
</dbReference>
<keyword evidence="1" id="KW-0732">Signal</keyword>
<dbReference type="GO" id="GO:0010811">
    <property type="term" value="P:positive regulation of cell-substrate adhesion"/>
    <property type="evidence" value="ECO:0007669"/>
    <property type="project" value="TreeGrafter"/>
</dbReference>
<reference evidence="4" key="2">
    <citation type="submission" date="2025-09" db="UniProtKB">
        <authorList>
            <consortium name="Ensembl"/>
        </authorList>
    </citation>
    <scope>IDENTIFICATION</scope>
</reference>
<sequence>MTAIFSSLPFTTFSPSHSLPLPSLYSADLIASNLHVQLREVLLPKPRPLCSFWPPLCNQHKHTHMGSSYGYVYCRCGIRHFALLKMIGTGAQAKGTVELFPLNGRSQSQVDPLSQGVVNSLREQLKVSKDYFSMLVVGKDGDVKAWFPSPMWSLETIYDLVDSLELRVREEKLQTSLGISCPEDGRGGGAGGGGGGGGGEDGGYRGYHKELADERRLYHRGED</sequence>
<evidence type="ECO:0000259" key="3">
    <source>
        <dbReference type="Pfam" id="PF13778"/>
    </source>
</evidence>
<dbReference type="GeneTree" id="ENSGT00940000173711"/>
<evidence type="ECO:0000313" key="4">
    <source>
        <dbReference type="Ensembl" id="ENSGMOP00000039425.1"/>
    </source>
</evidence>
<feature type="domain" description="DUF4174" evidence="3">
    <location>
        <begin position="59"/>
        <end position="170"/>
    </location>
</feature>
<dbReference type="Pfam" id="PF13778">
    <property type="entry name" value="DUF4174"/>
    <property type="match status" value="1"/>
</dbReference>
<evidence type="ECO:0000256" key="2">
    <source>
        <dbReference type="SAM" id="MobiDB-lite"/>
    </source>
</evidence>
<dbReference type="PANTHER" id="PTHR46792:SF1">
    <property type="entry name" value="COILED-COIL DOMAIN-CONTAINING 80-LIKE 2"/>
    <property type="match status" value="1"/>
</dbReference>
<evidence type="ECO:0000313" key="5">
    <source>
        <dbReference type="Proteomes" id="UP000694546"/>
    </source>
</evidence>
<dbReference type="PANTHER" id="PTHR46792">
    <property type="entry name" value="COILED-COIL DOMAIN-CONTAINING PROTEIN 80"/>
    <property type="match status" value="1"/>
</dbReference>
<reference evidence="4" key="1">
    <citation type="submission" date="2025-08" db="UniProtKB">
        <authorList>
            <consortium name="Ensembl"/>
        </authorList>
    </citation>
    <scope>IDENTIFICATION</scope>
</reference>
<name>A0A8C5B0U5_GADMO</name>
<feature type="compositionally biased region" description="Gly residues" evidence="2">
    <location>
        <begin position="187"/>
        <end position="205"/>
    </location>
</feature>